<accession>A0A165JYD8</accession>
<dbReference type="InParanoid" id="A0A165JYD8"/>
<dbReference type="AlphaFoldDB" id="A0A165JYD8"/>
<dbReference type="EMBL" id="KV425955">
    <property type="protein sequence ID" value="KZV95521.1"/>
    <property type="molecule type" value="Genomic_DNA"/>
</dbReference>
<protein>
    <submittedName>
        <fullName evidence="1">Uncharacterized protein</fullName>
    </submittedName>
</protein>
<gene>
    <name evidence="1" type="ORF">EXIGLDRAFT_470125</name>
</gene>
<reference evidence="1 2" key="1">
    <citation type="journal article" date="2016" name="Mol. Biol. Evol.">
        <title>Comparative Genomics of Early-Diverging Mushroom-Forming Fungi Provides Insights into the Origins of Lignocellulose Decay Capabilities.</title>
        <authorList>
            <person name="Nagy L.G."/>
            <person name="Riley R."/>
            <person name="Tritt A."/>
            <person name="Adam C."/>
            <person name="Daum C."/>
            <person name="Floudas D."/>
            <person name="Sun H."/>
            <person name="Yadav J.S."/>
            <person name="Pangilinan J."/>
            <person name="Larsson K.H."/>
            <person name="Matsuura K."/>
            <person name="Barry K."/>
            <person name="Labutti K."/>
            <person name="Kuo R."/>
            <person name="Ohm R.A."/>
            <person name="Bhattacharya S.S."/>
            <person name="Shirouzu T."/>
            <person name="Yoshinaga Y."/>
            <person name="Martin F.M."/>
            <person name="Grigoriev I.V."/>
            <person name="Hibbett D.S."/>
        </authorList>
    </citation>
    <scope>NUCLEOTIDE SEQUENCE [LARGE SCALE GENOMIC DNA]</scope>
    <source>
        <strain evidence="1 2">HHB12029</strain>
    </source>
</reference>
<evidence type="ECO:0000313" key="2">
    <source>
        <dbReference type="Proteomes" id="UP000077266"/>
    </source>
</evidence>
<name>A0A165JYD8_EXIGL</name>
<keyword evidence="2" id="KW-1185">Reference proteome</keyword>
<sequence>MCHKDSANSRRRQTRHRTITLSLPHRLRSLGPSTTASTLDVPARPVQTPTVLGAVHWQGLGWALLYKPVPAALTLSTTIGRCTGFSKLSACTVPS</sequence>
<proteinExistence type="predicted"/>
<organism evidence="1 2">
    <name type="scientific">Exidia glandulosa HHB12029</name>
    <dbReference type="NCBI Taxonomy" id="1314781"/>
    <lineage>
        <taxon>Eukaryota</taxon>
        <taxon>Fungi</taxon>
        <taxon>Dikarya</taxon>
        <taxon>Basidiomycota</taxon>
        <taxon>Agaricomycotina</taxon>
        <taxon>Agaricomycetes</taxon>
        <taxon>Auriculariales</taxon>
        <taxon>Exidiaceae</taxon>
        <taxon>Exidia</taxon>
    </lineage>
</organism>
<dbReference type="Proteomes" id="UP000077266">
    <property type="component" value="Unassembled WGS sequence"/>
</dbReference>
<evidence type="ECO:0000313" key="1">
    <source>
        <dbReference type="EMBL" id="KZV95521.1"/>
    </source>
</evidence>